<keyword evidence="8" id="KW-1185">Reference proteome</keyword>
<dbReference type="Gene3D" id="3.30.1150.10">
    <property type="match status" value="1"/>
</dbReference>
<dbReference type="EMBL" id="CP030840">
    <property type="protein sequence ID" value="AXC14389.1"/>
    <property type="molecule type" value="Genomic_DNA"/>
</dbReference>
<evidence type="ECO:0000256" key="4">
    <source>
        <dbReference type="ARBA" id="ARBA00023136"/>
    </source>
</evidence>
<evidence type="ECO:0000256" key="5">
    <source>
        <dbReference type="SAM" id="MobiDB-lite"/>
    </source>
</evidence>
<dbReference type="AlphaFoldDB" id="A0A2Z5G603"/>
<dbReference type="Proteomes" id="UP000253606">
    <property type="component" value="Chromosome"/>
</dbReference>
<comment type="subcellular location">
    <subcellularLocation>
        <location evidence="1">Membrane</location>
        <topology evidence="1">Single-pass membrane protein</topology>
    </subcellularLocation>
</comment>
<dbReference type="InterPro" id="IPR006260">
    <property type="entry name" value="TonB/TolA_C"/>
</dbReference>
<keyword evidence="2" id="KW-0812">Transmembrane</keyword>
<evidence type="ECO:0000256" key="3">
    <source>
        <dbReference type="ARBA" id="ARBA00022989"/>
    </source>
</evidence>
<keyword evidence="4" id="KW-0472">Membrane</keyword>
<evidence type="ECO:0000256" key="2">
    <source>
        <dbReference type="ARBA" id="ARBA00022692"/>
    </source>
</evidence>
<protein>
    <submittedName>
        <fullName evidence="7">Ferric siderophore transport system, periplasmic binding protein TonB</fullName>
    </submittedName>
</protein>
<name>A0A2Z5G603_9BACT</name>
<dbReference type="GO" id="GO:0055085">
    <property type="term" value="P:transmembrane transport"/>
    <property type="evidence" value="ECO:0007669"/>
    <property type="project" value="InterPro"/>
</dbReference>
<keyword evidence="3" id="KW-1133">Transmembrane helix</keyword>
<organism evidence="7 8">
    <name type="scientific">Acidisarcina polymorpha</name>
    <dbReference type="NCBI Taxonomy" id="2211140"/>
    <lineage>
        <taxon>Bacteria</taxon>
        <taxon>Pseudomonadati</taxon>
        <taxon>Acidobacteriota</taxon>
        <taxon>Terriglobia</taxon>
        <taxon>Terriglobales</taxon>
        <taxon>Acidobacteriaceae</taxon>
        <taxon>Acidisarcina</taxon>
    </lineage>
</organism>
<dbReference type="OrthoDB" id="119084at2"/>
<dbReference type="GO" id="GO:0016020">
    <property type="term" value="C:membrane"/>
    <property type="evidence" value="ECO:0007669"/>
    <property type="project" value="UniProtKB-SubCell"/>
</dbReference>
<dbReference type="SUPFAM" id="SSF74653">
    <property type="entry name" value="TolA/TonB C-terminal domain"/>
    <property type="match status" value="1"/>
</dbReference>
<gene>
    <name evidence="7" type="ORF">ACPOL_5135</name>
</gene>
<feature type="compositionally biased region" description="Pro residues" evidence="5">
    <location>
        <begin position="84"/>
        <end position="94"/>
    </location>
</feature>
<proteinExistence type="predicted"/>
<reference evidence="7 8" key="1">
    <citation type="journal article" date="2018" name="Front. Microbiol.">
        <title>Hydrolytic Capabilities as a Key to Environmental Success: Chitinolytic and Cellulolytic Acidobacteria From Acidic Sub-arctic Soils and Boreal Peatlands.</title>
        <authorList>
            <person name="Belova S.E."/>
            <person name="Ravin N.V."/>
            <person name="Pankratov T.A."/>
            <person name="Rakitin A.L."/>
            <person name="Ivanova A.A."/>
            <person name="Beletsky A.V."/>
            <person name="Mardanov A.V."/>
            <person name="Sinninghe Damste J.S."/>
            <person name="Dedysh S.N."/>
        </authorList>
    </citation>
    <scope>NUCLEOTIDE SEQUENCE [LARGE SCALE GENOMIC DNA]</scope>
    <source>
        <strain evidence="7 8">SBC82</strain>
    </source>
</reference>
<feature type="compositionally biased region" description="Pro residues" evidence="5">
    <location>
        <begin position="67"/>
        <end position="77"/>
    </location>
</feature>
<dbReference type="Pfam" id="PF03544">
    <property type="entry name" value="TonB_C"/>
    <property type="match status" value="1"/>
</dbReference>
<feature type="compositionally biased region" description="Low complexity" evidence="5">
    <location>
        <begin position="95"/>
        <end position="125"/>
    </location>
</feature>
<accession>A0A2Z5G603</accession>
<feature type="domain" description="TonB C-terminal" evidence="6">
    <location>
        <begin position="192"/>
        <end position="285"/>
    </location>
</feature>
<feature type="region of interest" description="Disordered" evidence="5">
    <location>
        <begin position="66"/>
        <end position="156"/>
    </location>
</feature>
<evidence type="ECO:0000256" key="1">
    <source>
        <dbReference type="ARBA" id="ARBA00004167"/>
    </source>
</evidence>
<dbReference type="InterPro" id="IPR037682">
    <property type="entry name" value="TonB_C"/>
</dbReference>
<dbReference type="KEGG" id="abas:ACPOL_5135"/>
<evidence type="ECO:0000259" key="6">
    <source>
        <dbReference type="PROSITE" id="PS52015"/>
    </source>
</evidence>
<sequence length="285" mass="30462">MPSHIQLDSQDDHIGKFTAGSLALHLTVAAAIAGWSFIHGHLHRESWGSNTTQGAIQATLVSNAPAVPLPQEQPPTPSVLATPTPSPAPAPDAPQPKATQQPEPDAIPIPVKQQPKPAPPKKVAQNEPPPKPQPRQPVDSRASRYPSPVPVPQNRATYGEAAPNMARSLSSNQGPSNPVNIKGGDFGSQFPFYVDIIKRTVARNWYQQEVQPTTPAGARVFLNFSVSRDGVPSNVHVMASSGSPTLDTSCLRAVQRVDTFGPLPSGYNQSSISVEYYCEYSGPNH</sequence>
<dbReference type="NCBIfam" id="TIGR01352">
    <property type="entry name" value="tonB_Cterm"/>
    <property type="match status" value="1"/>
</dbReference>
<evidence type="ECO:0000313" key="8">
    <source>
        <dbReference type="Proteomes" id="UP000253606"/>
    </source>
</evidence>
<dbReference type="PROSITE" id="PS52015">
    <property type="entry name" value="TONB_CTD"/>
    <property type="match status" value="1"/>
</dbReference>
<evidence type="ECO:0000313" key="7">
    <source>
        <dbReference type="EMBL" id="AXC14389.1"/>
    </source>
</evidence>
<dbReference type="RefSeq" id="WP_114209175.1">
    <property type="nucleotide sequence ID" value="NZ_CP030840.1"/>
</dbReference>